<evidence type="ECO:0000313" key="2">
    <source>
        <dbReference type="Proteomes" id="UP000614350"/>
    </source>
</evidence>
<dbReference type="EMBL" id="JACSEA010000012">
    <property type="protein sequence ID" value="KAF7388242.1"/>
    <property type="molecule type" value="Genomic_DNA"/>
</dbReference>
<dbReference type="AlphaFoldDB" id="A0A834JJF8"/>
<proteinExistence type="predicted"/>
<reference evidence="1" key="1">
    <citation type="journal article" date="2020" name="G3 (Bethesda)">
        <title>High-Quality Assemblies for Three Invasive Social Wasps from the &lt;i&gt;Vespula&lt;/i&gt; Genus.</title>
        <authorList>
            <person name="Harrop T.W.R."/>
            <person name="Guhlin J."/>
            <person name="McLaughlin G.M."/>
            <person name="Permina E."/>
            <person name="Stockwell P."/>
            <person name="Gilligan J."/>
            <person name="Le Lec M.F."/>
            <person name="Gruber M.A.M."/>
            <person name="Quinn O."/>
            <person name="Lovegrove M."/>
            <person name="Duncan E.J."/>
            <person name="Remnant E.J."/>
            <person name="Van Eeckhoven J."/>
            <person name="Graham B."/>
            <person name="Knapp R.A."/>
            <person name="Langford K.W."/>
            <person name="Kronenberg Z."/>
            <person name="Press M.O."/>
            <person name="Eacker S.M."/>
            <person name="Wilson-Rankin E.E."/>
            <person name="Purcell J."/>
            <person name="Lester P.J."/>
            <person name="Dearden P.K."/>
        </authorList>
    </citation>
    <scope>NUCLEOTIDE SEQUENCE</scope>
    <source>
        <strain evidence="1">Marl-1</strain>
    </source>
</reference>
<sequence>MKRIEISMQIRQDIVYIMLKFPLKNISNIFDNSKFCRLPKSNGLAARRQVVSLRIVDQPVDPHLLAVRPTNFLFAKVEGKQCACLLRPQVAACVKGVLLQKFNDYEPI</sequence>
<protein>
    <submittedName>
        <fullName evidence="1">Uncharacterized protein</fullName>
    </submittedName>
</protein>
<dbReference type="Proteomes" id="UP000614350">
    <property type="component" value="Unassembled WGS sequence"/>
</dbReference>
<evidence type="ECO:0000313" key="1">
    <source>
        <dbReference type="EMBL" id="KAF7388242.1"/>
    </source>
</evidence>
<name>A0A834JJF8_VESVU</name>
<organism evidence="1 2">
    <name type="scientific">Vespula vulgaris</name>
    <name type="common">Yellow jacket</name>
    <name type="synonym">Wasp</name>
    <dbReference type="NCBI Taxonomy" id="7454"/>
    <lineage>
        <taxon>Eukaryota</taxon>
        <taxon>Metazoa</taxon>
        <taxon>Ecdysozoa</taxon>
        <taxon>Arthropoda</taxon>
        <taxon>Hexapoda</taxon>
        <taxon>Insecta</taxon>
        <taxon>Pterygota</taxon>
        <taxon>Neoptera</taxon>
        <taxon>Endopterygota</taxon>
        <taxon>Hymenoptera</taxon>
        <taxon>Apocrita</taxon>
        <taxon>Aculeata</taxon>
        <taxon>Vespoidea</taxon>
        <taxon>Vespidae</taxon>
        <taxon>Vespinae</taxon>
        <taxon>Vespula</taxon>
    </lineage>
</organism>
<comment type="caution">
    <text evidence="1">The sequence shown here is derived from an EMBL/GenBank/DDBJ whole genome shotgun (WGS) entry which is preliminary data.</text>
</comment>
<keyword evidence="2" id="KW-1185">Reference proteome</keyword>
<accession>A0A834JJF8</accession>
<gene>
    <name evidence="1" type="ORF">HZH66_011009</name>
</gene>